<dbReference type="PROSITE" id="PS50011">
    <property type="entry name" value="PROTEIN_KINASE_DOM"/>
    <property type="match status" value="1"/>
</dbReference>
<feature type="region of interest" description="Disordered" evidence="8">
    <location>
        <begin position="503"/>
        <end position="596"/>
    </location>
</feature>
<evidence type="ECO:0000256" key="5">
    <source>
        <dbReference type="ARBA" id="ARBA00022777"/>
    </source>
</evidence>
<dbReference type="Proteomes" id="UP001589894">
    <property type="component" value="Unassembled WGS sequence"/>
</dbReference>
<evidence type="ECO:0000313" key="11">
    <source>
        <dbReference type="Proteomes" id="UP001589894"/>
    </source>
</evidence>
<reference evidence="10 11" key="1">
    <citation type="submission" date="2024-09" db="EMBL/GenBank/DDBJ databases">
        <authorList>
            <person name="Sun Q."/>
            <person name="Mori K."/>
        </authorList>
    </citation>
    <scope>NUCLEOTIDE SEQUENCE [LARGE SCALE GENOMIC DNA]</scope>
    <source>
        <strain evidence="10 11">TBRC 2205</strain>
    </source>
</reference>
<organism evidence="10 11">
    <name type="scientific">Plantactinospora siamensis</name>
    <dbReference type="NCBI Taxonomy" id="555372"/>
    <lineage>
        <taxon>Bacteria</taxon>
        <taxon>Bacillati</taxon>
        <taxon>Actinomycetota</taxon>
        <taxon>Actinomycetes</taxon>
        <taxon>Micromonosporales</taxon>
        <taxon>Micromonosporaceae</taxon>
        <taxon>Plantactinospora</taxon>
    </lineage>
</organism>
<dbReference type="Gene3D" id="1.10.510.10">
    <property type="entry name" value="Transferase(Phosphotransferase) domain 1"/>
    <property type="match status" value="1"/>
</dbReference>
<dbReference type="PROSITE" id="PS00107">
    <property type="entry name" value="PROTEIN_KINASE_ATP"/>
    <property type="match status" value="1"/>
</dbReference>
<dbReference type="PROSITE" id="PS00108">
    <property type="entry name" value="PROTEIN_KINASE_ST"/>
    <property type="match status" value="1"/>
</dbReference>
<dbReference type="SMART" id="SM00220">
    <property type="entry name" value="S_TKc"/>
    <property type="match status" value="1"/>
</dbReference>
<feature type="binding site" evidence="7">
    <location>
        <position position="40"/>
    </location>
    <ligand>
        <name>ATP</name>
        <dbReference type="ChEBI" id="CHEBI:30616"/>
    </ligand>
</feature>
<keyword evidence="4 7" id="KW-0547">Nucleotide-binding</keyword>
<evidence type="ECO:0000256" key="4">
    <source>
        <dbReference type="ARBA" id="ARBA00022741"/>
    </source>
</evidence>
<dbReference type="EC" id="2.7.11.1" evidence="1"/>
<dbReference type="PANTHER" id="PTHR43289:SF6">
    <property type="entry name" value="SERINE_THREONINE-PROTEIN KINASE NEKL-3"/>
    <property type="match status" value="1"/>
</dbReference>
<evidence type="ECO:0000256" key="1">
    <source>
        <dbReference type="ARBA" id="ARBA00012513"/>
    </source>
</evidence>
<dbReference type="PANTHER" id="PTHR43289">
    <property type="entry name" value="MITOGEN-ACTIVATED PROTEIN KINASE KINASE KINASE 20-RELATED"/>
    <property type="match status" value="1"/>
</dbReference>
<feature type="domain" description="Protein kinase" evidence="9">
    <location>
        <begin position="11"/>
        <end position="274"/>
    </location>
</feature>
<feature type="compositionally biased region" description="Gly residues" evidence="8">
    <location>
        <begin position="552"/>
        <end position="561"/>
    </location>
</feature>
<dbReference type="Pfam" id="PF00069">
    <property type="entry name" value="Pkinase"/>
    <property type="match status" value="1"/>
</dbReference>
<dbReference type="Gene3D" id="3.30.200.20">
    <property type="entry name" value="Phosphorylase Kinase, domain 1"/>
    <property type="match status" value="1"/>
</dbReference>
<evidence type="ECO:0000313" key="10">
    <source>
        <dbReference type="EMBL" id="MFC0563011.1"/>
    </source>
</evidence>
<feature type="region of interest" description="Disordered" evidence="8">
    <location>
        <begin position="286"/>
        <end position="310"/>
    </location>
</feature>
<proteinExistence type="predicted"/>
<dbReference type="GO" id="GO:0004674">
    <property type="term" value="F:protein serine/threonine kinase activity"/>
    <property type="evidence" value="ECO:0007669"/>
    <property type="project" value="UniProtKB-EC"/>
</dbReference>
<evidence type="ECO:0000256" key="8">
    <source>
        <dbReference type="SAM" id="MobiDB-lite"/>
    </source>
</evidence>
<dbReference type="InterPro" id="IPR011009">
    <property type="entry name" value="Kinase-like_dom_sf"/>
</dbReference>
<evidence type="ECO:0000256" key="7">
    <source>
        <dbReference type="PROSITE-ProRule" id="PRU10141"/>
    </source>
</evidence>
<accession>A0ABV6NQF6</accession>
<dbReference type="InterPro" id="IPR017441">
    <property type="entry name" value="Protein_kinase_ATP_BS"/>
</dbReference>
<keyword evidence="6 7" id="KW-0067">ATP-binding</keyword>
<keyword evidence="3 10" id="KW-0808">Transferase</keyword>
<evidence type="ECO:0000256" key="2">
    <source>
        <dbReference type="ARBA" id="ARBA00022527"/>
    </source>
</evidence>
<comment type="caution">
    <text evidence="10">The sequence shown here is derived from an EMBL/GenBank/DDBJ whole genome shotgun (WGS) entry which is preliminary data.</text>
</comment>
<keyword evidence="11" id="KW-1185">Reference proteome</keyword>
<evidence type="ECO:0000256" key="3">
    <source>
        <dbReference type="ARBA" id="ARBA00022679"/>
    </source>
</evidence>
<keyword evidence="2" id="KW-0723">Serine/threonine-protein kinase</keyword>
<protein>
    <recommendedName>
        <fullName evidence="1">non-specific serine/threonine protein kinase</fullName>
        <ecNumber evidence="1">2.7.11.1</ecNumber>
    </recommendedName>
</protein>
<sequence length="753" mass="80600">MRGDDILGHRYRLVAQLGAGGMGVVWRAHDEVLDRSVAVKVLNPRYAQDIASRQRVLAEARAAARLTHPHVAGVYDYGESDTETGDRVPFVVMELLHGRSLSQRLKRGPLSVELALRICAEVGSALAAAHAHGLVHRDVKPANVMLTASGAKVVDFGLAAVAGEADDPEGTGLLLGTPAYVAPERLAGDPVVAATDVYALGLILYLLLAGRMPWTAETATQMLAAHAYVEPAPLPRLTGVPPVVTDLVQRCLAKEPERRPGSEEVTVTLAHAAGIRVPLDGLADDDLEGHTDPDIKHPGRGSDSRGRPAFGRAQAPARLGWLAAFPAGPVLAGDSLATRLGNHLDPAADHLTLRQQAGLLLRGAVGYDLAIWAVLDPVTLMWSSCVVDGGPHDERFEHELFANEYGQEDVLRLAELAQRARVGSLRAYTQGDPATSRRYRTILRPRGFADELRMTFYDADGTWGALLLYRTDGAFTDTDIARLAPAARPFGAVLHRSLARTEVGAGPDQADRDPGPRPPVQRGVADTAERSGPAEGRGSAGSAARRRAGGLAAPGGTGGRGRWPWPRRRPADRVAEPAGRPPPGRAGPPTAGRLTISHDGRLFDVTEDARRLLDTIELDRVGAAVARGQLSGLIDPIGGARQDGRLLVFHAAARDAALDVTVQRIGPHQVSEFILRARDLQPVHRRILGAVALGRSIPQIAQDLRIPAFAVQDGMVALFDSFRVSGRIDLVKTVFFEHYLPLHMADSEVPVRD</sequence>
<feature type="compositionally biased region" description="Basic and acidic residues" evidence="8">
    <location>
        <begin position="288"/>
        <end position="306"/>
    </location>
</feature>
<dbReference type="SUPFAM" id="SSF56112">
    <property type="entry name" value="Protein kinase-like (PK-like)"/>
    <property type="match status" value="1"/>
</dbReference>
<evidence type="ECO:0000259" key="9">
    <source>
        <dbReference type="PROSITE" id="PS50011"/>
    </source>
</evidence>
<dbReference type="InterPro" id="IPR008271">
    <property type="entry name" value="Ser/Thr_kinase_AS"/>
</dbReference>
<feature type="compositionally biased region" description="Low complexity" evidence="8">
    <location>
        <begin position="530"/>
        <end position="543"/>
    </location>
</feature>
<dbReference type="InterPro" id="IPR000719">
    <property type="entry name" value="Prot_kinase_dom"/>
</dbReference>
<keyword evidence="5 10" id="KW-0418">Kinase</keyword>
<dbReference type="EMBL" id="JBHLUE010000002">
    <property type="protein sequence ID" value="MFC0563011.1"/>
    <property type="molecule type" value="Genomic_DNA"/>
</dbReference>
<gene>
    <name evidence="10" type="ORF">ACFFHU_02330</name>
</gene>
<dbReference type="CDD" id="cd14014">
    <property type="entry name" value="STKc_PknB_like"/>
    <property type="match status" value="1"/>
</dbReference>
<dbReference type="RefSeq" id="WP_377335164.1">
    <property type="nucleotide sequence ID" value="NZ_JBHLUE010000002.1"/>
</dbReference>
<name>A0ABV6NQF6_9ACTN</name>
<evidence type="ECO:0000256" key="6">
    <source>
        <dbReference type="ARBA" id="ARBA00022840"/>
    </source>
</evidence>